<feature type="domain" description="Methyltransferase" evidence="1">
    <location>
        <begin position="108"/>
        <end position="199"/>
    </location>
</feature>
<comment type="caution">
    <text evidence="2">The sequence shown here is derived from an EMBL/GenBank/DDBJ whole genome shotgun (WGS) entry which is preliminary data.</text>
</comment>
<gene>
    <name evidence="2" type="ORF">MBAV_000320</name>
</gene>
<reference evidence="2 3" key="1">
    <citation type="submission" date="2015-02" db="EMBL/GenBank/DDBJ databases">
        <title>Single-cell genomics of uncultivated deep-branching MTB reveals a conserved set of magnetosome genes.</title>
        <authorList>
            <person name="Kolinko S."/>
            <person name="Richter M."/>
            <person name="Glockner F.O."/>
            <person name="Brachmann A."/>
            <person name="Schuler D."/>
        </authorList>
    </citation>
    <scope>NUCLEOTIDE SEQUENCE [LARGE SCALE GENOMIC DNA]</scope>
    <source>
        <strain evidence="2">TM-1</strain>
    </source>
</reference>
<dbReference type="InterPro" id="IPR022744">
    <property type="entry name" value="MeTrfase_dom_put"/>
</dbReference>
<keyword evidence="3" id="KW-1185">Reference proteome</keyword>
<sequence length="211" mass="23959">MDKTIAFFDILNESDIQWFLNNGIHKADKEALQNNDPISTETSDRIVASFRKMLLTMNTEIGESSPVNPNDNEVFGYKCQREMLPYILLADSAERMYAKPRGYAGDYMTIQNMYNNNPSGKCAVGIIMDRCFLDDPNIKAVRNRRRLLVEEINNTIASCGGSLTYITSLACGPAAEVFDVYKTLAESLFKRECTNIRFEQEQINMFAECVK</sequence>
<dbReference type="EMBL" id="LACI01000144">
    <property type="protein sequence ID" value="KJU87485.1"/>
    <property type="molecule type" value="Genomic_DNA"/>
</dbReference>
<organism evidence="2 3">
    <name type="scientific">Candidatus Magnetobacterium bavaricum</name>
    <dbReference type="NCBI Taxonomy" id="29290"/>
    <lineage>
        <taxon>Bacteria</taxon>
        <taxon>Pseudomonadati</taxon>
        <taxon>Nitrospirota</taxon>
        <taxon>Thermodesulfovibrionia</taxon>
        <taxon>Thermodesulfovibrionales</taxon>
        <taxon>Candidatus Magnetobacteriaceae</taxon>
        <taxon>Candidatus Magnetobacterium</taxon>
    </lineage>
</organism>
<evidence type="ECO:0000313" key="3">
    <source>
        <dbReference type="Proteomes" id="UP000033423"/>
    </source>
</evidence>
<evidence type="ECO:0000259" key="1">
    <source>
        <dbReference type="Pfam" id="PF12147"/>
    </source>
</evidence>
<keyword evidence="2" id="KW-0808">Transferase</keyword>
<dbReference type="GO" id="GO:0032259">
    <property type="term" value="P:methylation"/>
    <property type="evidence" value="ECO:0007669"/>
    <property type="project" value="UniProtKB-KW"/>
</dbReference>
<protein>
    <submittedName>
        <fullName evidence="2">Methyltransferase domain protein</fullName>
    </submittedName>
</protein>
<dbReference type="Proteomes" id="UP000033423">
    <property type="component" value="Unassembled WGS sequence"/>
</dbReference>
<dbReference type="GO" id="GO:0008168">
    <property type="term" value="F:methyltransferase activity"/>
    <property type="evidence" value="ECO:0007669"/>
    <property type="project" value="UniProtKB-KW"/>
</dbReference>
<keyword evidence="2" id="KW-0489">Methyltransferase</keyword>
<name>A0A0F3H025_9BACT</name>
<dbReference type="AlphaFoldDB" id="A0A0F3H025"/>
<dbReference type="Pfam" id="PF12147">
    <property type="entry name" value="Methyltransf_20"/>
    <property type="match status" value="1"/>
</dbReference>
<evidence type="ECO:0000313" key="2">
    <source>
        <dbReference type="EMBL" id="KJU87485.1"/>
    </source>
</evidence>
<proteinExistence type="predicted"/>
<accession>A0A0F3H025</accession>